<protein>
    <submittedName>
        <fullName evidence="1">Uncharacterized protein</fullName>
    </submittedName>
</protein>
<evidence type="ECO:0000313" key="1">
    <source>
        <dbReference type="EMBL" id="CDW50336.1"/>
    </source>
</evidence>
<reference evidence="1" key="1">
    <citation type="submission" date="2014-05" db="EMBL/GenBank/DDBJ databases">
        <authorList>
            <person name="Chronopoulou M."/>
        </authorList>
    </citation>
    <scope>NUCLEOTIDE SEQUENCE</scope>
    <source>
        <tissue evidence="1">Whole organism</tissue>
    </source>
</reference>
<sequence length="13" mass="1501">MEIGKVHDVLNFV</sequence>
<name>A0A0K2VK23_LEPSM</name>
<proteinExistence type="predicted"/>
<accession>A0A0K2VK23</accession>
<organism evidence="1">
    <name type="scientific">Lepeophtheirus salmonis</name>
    <name type="common">Salmon louse</name>
    <name type="synonym">Caligus salmonis</name>
    <dbReference type="NCBI Taxonomy" id="72036"/>
    <lineage>
        <taxon>Eukaryota</taxon>
        <taxon>Metazoa</taxon>
        <taxon>Ecdysozoa</taxon>
        <taxon>Arthropoda</taxon>
        <taxon>Crustacea</taxon>
        <taxon>Multicrustacea</taxon>
        <taxon>Hexanauplia</taxon>
        <taxon>Copepoda</taxon>
        <taxon>Siphonostomatoida</taxon>
        <taxon>Caligidae</taxon>
        <taxon>Lepeophtheirus</taxon>
    </lineage>
</organism>
<dbReference type="EMBL" id="HACA01032975">
    <property type="protein sequence ID" value="CDW50336.1"/>
    <property type="molecule type" value="Transcribed_RNA"/>
</dbReference>